<dbReference type="PANTHER" id="PTHR45947:SF3">
    <property type="entry name" value="SULFOQUINOVOSYL TRANSFERASE SQD2"/>
    <property type="match status" value="1"/>
</dbReference>
<dbReference type="InterPro" id="IPR050194">
    <property type="entry name" value="Glycosyltransferase_grp1"/>
</dbReference>
<dbReference type="Pfam" id="PF13439">
    <property type="entry name" value="Glyco_transf_4"/>
    <property type="match status" value="1"/>
</dbReference>
<evidence type="ECO:0000313" key="4">
    <source>
        <dbReference type="Proteomes" id="UP000654075"/>
    </source>
</evidence>
<dbReference type="GO" id="GO:0016757">
    <property type="term" value="F:glycosyltransferase activity"/>
    <property type="evidence" value="ECO:0007669"/>
    <property type="project" value="TreeGrafter"/>
</dbReference>
<accession>A0A813FBD6</accession>
<dbReference type="Pfam" id="PF13692">
    <property type="entry name" value="Glyco_trans_1_4"/>
    <property type="match status" value="1"/>
</dbReference>
<reference evidence="3" key="1">
    <citation type="submission" date="2021-02" db="EMBL/GenBank/DDBJ databases">
        <authorList>
            <person name="Dougan E. K."/>
            <person name="Rhodes N."/>
            <person name="Thang M."/>
            <person name="Chan C."/>
        </authorList>
    </citation>
    <scope>NUCLEOTIDE SEQUENCE</scope>
</reference>
<dbReference type="Proteomes" id="UP000654075">
    <property type="component" value="Unassembled WGS sequence"/>
</dbReference>
<sequence>MAAKRRGGKPPQDPISTQVGLPKSVLIYSLSWLPGQVDGIAVRMMAQVQELVERGVKVTLMVPSYDLPGQALSVSADKPKHTMMPGVELVLLDTMPMPVYEKNCCAAVTFKNLSTIISTIRRVKPELVHFTQCASIVMFATACIICDVPIIVSMHTDVTQIANRDGGFSARFGGRVGGMLRWVSIFCVNGGYLASSYLGARFFTVSLQARAILKDASVSDCCIFPEVWGPMVDRQTFCIDQPKDQVEETRQRLTFGLPDAYLMVCPGRVTAEKDIQFLVDSLKRAPKNVVLALIGSGSMAQELAKLHGKEHRLYCTGEFVGRQEVALALRAADCCVSASVMETVGFTAMEALSCGTPMLAANAQGFALHLSHGVNARLFAPADEKSFDEELATLMKTKHEGAWSKVALRQSMEHAALPECTDRALCAYVFAMNRPKRNLLQIAGTRFLQIGGACALFFSNMAIFALPVLLRRFGFSS</sequence>
<dbReference type="EMBL" id="CAJNNV010024245">
    <property type="protein sequence ID" value="CAE8609155.1"/>
    <property type="molecule type" value="Genomic_DNA"/>
</dbReference>
<evidence type="ECO:0000313" key="3">
    <source>
        <dbReference type="EMBL" id="CAE8609155.1"/>
    </source>
</evidence>
<name>A0A813FBD6_POLGL</name>
<dbReference type="SUPFAM" id="SSF53756">
    <property type="entry name" value="UDP-Glycosyltransferase/glycogen phosphorylase"/>
    <property type="match status" value="1"/>
</dbReference>
<organism evidence="3 4">
    <name type="scientific">Polarella glacialis</name>
    <name type="common">Dinoflagellate</name>
    <dbReference type="NCBI Taxonomy" id="89957"/>
    <lineage>
        <taxon>Eukaryota</taxon>
        <taxon>Sar</taxon>
        <taxon>Alveolata</taxon>
        <taxon>Dinophyceae</taxon>
        <taxon>Suessiales</taxon>
        <taxon>Suessiaceae</taxon>
        <taxon>Polarella</taxon>
    </lineage>
</organism>
<dbReference type="OMA" id="KAQFLRP"/>
<keyword evidence="4" id="KW-1185">Reference proteome</keyword>
<proteinExistence type="predicted"/>
<dbReference type="CDD" id="cd03801">
    <property type="entry name" value="GT4_PimA-like"/>
    <property type="match status" value="1"/>
</dbReference>
<keyword evidence="1" id="KW-1133">Transmembrane helix</keyword>
<keyword evidence="1" id="KW-0472">Membrane</keyword>
<feature type="domain" description="Glycosyltransferase subfamily 4-like N-terminal" evidence="2">
    <location>
        <begin position="37"/>
        <end position="169"/>
    </location>
</feature>
<gene>
    <name evidence="3" type="ORF">PGLA1383_LOCUS26983</name>
</gene>
<evidence type="ECO:0000256" key="1">
    <source>
        <dbReference type="SAM" id="Phobius"/>
    </source>
</evidence>
<feature type="transmembrane region" description="Helical" evidence="1">
    <location>
        <begin position="447"/>
        <end position="470"/>
    </location>
</feature>
<dbReference type="Gene3D" id="3.40.50.2000">
    <property type="entry name" value="Glycogen Phosphorylase B"/>
    <property type="match status" value="2"/>
</dbReference>
<comment type="caution">
    <text evidence="3">The sequence shown here is derived from an EMBL/GenBank/DDBJ whole genome shotgun (WGS) entry which is preliminary data.</text>
</comment>
<dbReference type="OrthoDB" id="443318at2759"/>
<dbReference type="AlphaFoldDB" id="A0A813FBD6"/>
<dbReference type="PANTHER" id="PTHR45947">
    <property type="entry name" value="SULFOQUINOVOSYL TRANSFERASE SQD2"/>
    <property type="match status" value="1"/>
</dbReference>
<dbReference type="InterPro" id="IPR028098">
    <property type="entry name" value="Glyco_trans_4-like_N"/>
</dbReference>
<protein>
    <recommendedName>
        <fullName evidence="2">Glycosyltransferase subfamily 4-like N-terminal domain-containing protein</fullName>
    </recommendedName>
</protein>
<evidence type="ECO:0000259" key="2">
    <source>
        <dbReference type="Pfam" id="PF13439"/>
    </source>
</evidence>
<keyword evidence="1" id="KW-0812">Transmembrane</keyword>